<evidence type="ECO:0000313" key="7">
    <source>
        <dbReference type="Proteomes" id="UP000694580"/>
    </source>
</evidence>
<dbReference type="Ensembl" id="ENSDCDT00010008931.1">
    <property type="protein sequence ID" value="ENSDCDP00010008497.1"/>
    <property type="gene ID" value="ENSDCDG00010003843.1"/>
</dbReference>
<dbReference type="RefSeq" id="XP_028832675.1">
    <property type="nucleotide sequence ID" value="XM_028976842.1"/>
</dbReference>
<sequence length="425" mass="47804">MGRASFLSTIMAATSCKWKCCEEETEGDHVLLVNFSNGNVRNANELDFTFYKDVNESNPRKKSRRILVAETDRLSYVGNNFSTGSLKCNSLCKYYVGVLDKKTKQMEVHNAQLFSLQPVVPGESTAKDETDAHDTKSYRQKVDSLIEAFGTNKQKRALSSRRLNQVGSESLQQAVAQAASNIIQQKGIEVLQQEVADSKAQAEAALYLPPCNPEAEKEADVYPFNQLLSDIEFDALESVGRKMSELSKDELLSMKEKGSPQLVVRHLEFLPSDTPSRDRMSRCVWYLSLLINLAHEKKVNRKFGSKDDCPRIIQNKVMKAFTVESFNNGRVMNMVSSSMKVKLASYCLALLLHMNSMTANLTLLHQDLGLPETRILEVAKAMGLRLNKVVTDVIGRGDQHRLACLELPLAKYDHPGQRNKRRKLH</sequence>
<dbReference type="InterPro" id="IPR009668">
    <property type="entry name" value="RNA_pol-assoc_fac_A49-like"/>
</dbReference>
<accession>A0AAY4AHX5</accession>
<reference evidence="6 7" key="1">
    <citation type="submission" date="2020-06" db="EMBL/GenBank/DDBJ databases">
        <authorList>
            <consortium name="Wellcome Sanger Institute Data Sharing"/>
        </authorList>
    </citation>
    <scope>NUCLEOTIDE SEQUENCE [LARGE SCALE GENOMIC DNA]</scope>
</reference>
<name>A0AAY4AHX5_9TELE</name>
<dbReference type="GO" id="GO:0006351">
    <property type="term" value="P:DNA-templated transcription"/>
    <property type="evidence" value="ECO:0007669"/>
    <property type="project" value="InterPro"/>
</dbReference>
<evidence type="ECO:0000313" key="6">
    <source>
        <dbReference type="Ensembl" id="ENSDCDP00010008497.1"/>
    </source>
</evidence>
<proteinExistence type="inferred from homology"/>
<organism evidence="6 7">
    <name type="scientific">Denticeps clupeoides</name>
    <name type="common">denticle herring</name>
    <dbReference type="NCBI Taxonomy" id="299321"/>
    <lineage>
        <taxon>Eukaryota</taxon>
        <taxon>Metazoa</taxon>
        <taxon>Chordata</taxon>
        <taxon>Craniata</taxon>
        <taxon>Vertebrata</taxon>
        <taxon>Euteleostomi</taxon>
        <taxon>Actinopterygii</taxon>
        <taxon>Neopterygii</taxon>
        <taxon>Teleostei</taxon>
        <taxon>Clupei</taxon>
        <taxon>Clupeiformes</taxon>
        <taxon>Denticipitoidei</taxon>
        <taxon>Denticipitidae</taxon>
        <taxon>Denticeps</taxon>
    </lineage>
</organism>
<protein>
    <recommendedName>
        <fullName evidence="8">DNA-directed RNA polymerase I subunit RPA49</fullName>
    </recommendedName>
</protein>
<reference evidence="6" key="2">
    <citation type="submission" date="2025-08" db="UniProtKB">
        <authorList>
            <consortium name="Ensembl"/>
        </authorList>
    </citation>
    <scope>IDENTIFICATION</scope>
</reference>
<evidence type="ECO:0000256" key="3">
    <source>
        <dbReference type="ARBA" id="ARBA00022478"/>
    </source>
</evidence>
<dbReference type="PROSITE" id="PS51257">
    <property type="entry name" value="PROKAR_LIPOPROTEIN"/>
    <property type="match status" value="1"/>
</dbReference>
<dbReference type="AlphaFoldDB" id="A0AAY4AHX5"/>
<gene>
    <name evidence="6" type="primary">POLR1E</name>
</gene>
<dbReference type="Pfam" id="PF06870">
    <property type="entry name" value="RNA_pol_I_A49"/>
    <property type="match status" value="1"/>
</dbReference>
<dbReference type="GO" id="GO:0000428">
    <property type="term" value="C:DNA-directed RNA polymerase complex"/>
    <property type="evidence" value="ECO:0007669"/>
    <property type="project" value="UniProtKB-KW"/>
</dbReference>
<keyword evidence="4" id="KW-0804">Transcription</keyword>
<keyword evidence="7" id="KW-1185">Reference proteome</keyword>
<evidence type="ECO:0000256" key="4">
    <source>
        <dbReference type="ARBA" id="ARBA00023163"/>
    </source>
</evidence>
<evidence type="ECO:0000256" key="2">
    <source>
        <dbReference type="ARBA" id="ARBA00009430"/>
    </source>
</evidence>
<evidence type="ECO:0000256" key="1">
    <source>
        <dbReference type="ARBA" id="ARBA00004604"/>
    </source>
</evidence>
<dbReference type="GO" id="GO:0005730">
    <property type="term" value="C:nucleolus"/>
    <property type="evidence" value="ECO:0007669"/>
    <property type="project" value="UniProtKB-SubCell"/>
</dbReference>
<dbReference type="RefSeq" id="XP_028832674.1">
    <property type="nucleotide sequence ID" value="XM_028976841.1"/>
</dbReference>
<dbReference type="Proteomes" id="UP000694580">
    <property type="component" value="Chromosome 4"/>
</dbReference>
<dbReference type="PANTHER" id="PTHR14440">
    <property type="entry name" value="DNA-DIRECTED RNA POLYMERASE I SUBUNIT RPA49"/>
    <property type="match status" value="1"/>
</dbReference>
<keyword evidence="3" id="KW-0240">DNA-directed RNA polymerase</keyword>
<reference evidence="6" key="3">
    <citation type="submission" date="2025-09" db="UniProtKB">
        <authorList>
            <consortium name="Ensembl"/>
        </authorList>
    </citation>
    <scope>IDENTIFICATION</scope>
</reference>
<comment type="similarity">
    <text evidence="2">Belongs to the eukaryotic RPA49/POLR1E RNA polymerase subunit family.</text>
</comment>
<dbReference type="RefSeq" id="XP_028832672.1">
    <property type="nucleotide sequence ID" value="XM_028976839.1"/>
</dbReference>
<dbReference type="GO" id="GO:0003677">
    <property type="term" value="F:DNA binding"/>
    <property type="evidence" value="ECO:0007669"/>
    <property type="project" value="InterPro"/>
</dbReference>
<dbReference type="GeneID" id="114788349"/>
<evidence type="ECO:0000256" key="5">
    <source>
        <dbReference type="ARBA" id="ARBA00023242"/>
    </source>
</evidence>
<dbReference type="GeneTree" id="ENSGT00390000018004"/>
<evidence type="ECO:0008006" key="8">
    <source>
        <dbReference type="Google" id="ProtNLM"/>
    </source>
</evidence>
<comment type="subcellular location">
    <subcellularLocation>
        <location evidence="1">Nucleus</location>
        <location evidence="1">Nucleolus</location>
    </subcellularLocation>
</comment>
<keyword evidence="5" id="KW-0539">Nucleus</keyword>